<comment type="cofactor">
    <cofactor evidence="1 11">
        <name>Mg(2+)</name>
        <dbReference type="ChEBI" id="CHEBI:18420"/>
    </cofactor>
</comment>
<dbReference type="PANTHER" id="PTHR47545">
    <property type="entry name" value="MULTIFUNCTIONAL CCA PROTEIN"/>
    <property type="match status" value="1"/>
</dbReference>
<evidence type="ECO:0000313" key="13">
    <source>
        <dbReference type="EMBL" id="SFP27757.1"/>
    </source>
</evidence>
<dbReference type="CDD" id="cd05398">
    <property type="entry name" value="NT_ClassII-CCAase"/>
    <property type="match status" value="1"/>
</dbReference>
<dbReference type="HAMAP" id="MF_01262">
    <property type="entry name" value="CCA_bact_type2"/>
    <property type="match status" value="1"/>
</dbReference>
<keyword evidence="8 11" id="KW-0067">ATP-binding</keyword>
<feature type="binding site" evidence="11">
    <location>
        <position position="8"/>
    </location>
    <ligand>
        <name>CTP</name>
        <dbReference type="ChEBI" id="CHEBI:37563"/>
    </ligand>
</feature>
<dbReference type="Proteomes" id="UP000243745">
    <property type="component" value="Unassembled WGS sequence"/>
</dbReference>
<feature type="binding site" evidence="11">
    <location>
        <position position="11"/>
    </location>
    <ligand>
        <name>ATP</name>
        <dbReference type="ChEBI" id="CHEBI:30616"/>
    </ligand>
</feature>
<comment type="miscellaneous">
    <text evidence="11">A single active site specifically recognizes both ATP and CTP and is responsible for their addition.</text>
</comment>
<evidence type="ECO:0000256" key="11">
    <source>
        <dbReference type="HAMAP-Rule" id="MF_01262"/>
    </source>
</evidence>
<feature type="binding site" evidence="11">
    <location>
        <position position="11"/>
    </location>
    <ligand>
        <name>CTP</name>
        <dbReference type="ChEBI" id="CHEBI:37563"/>
    </ligand>
</feature>
<feature type="binding site" evidence="11">
    <location>
        <position position="8"/>
    </location>
    <ligand>
        <name>ATP</name>
        <dbReference type="ChEBI" id="CHEBI:30616"/>
    </ligand>
</feature>
<keyword evidence="5 11" id="KW-0479">Metal-binding</keyword>
<dbReference type="GO" id="GO:0005524">
    <property type="term" value="F:ATP binding"/>
    <property type="evidence" value="ECO:0007669"/>
    <property type="project" value="UniProtKB-UniRule"/>
</dbReference>
<evidence type="ECO:0000256" key="6">
    <source>
        <dbReference type="ARBA" id="ARBA00022741"/>
    </source>
</evidence>
<dbReference type="InterPro" id="IPR006674">
    <property type="entry name" value="HD_domain"/>
</dbReference>
<comment type="catalytic activity">
    <reaction evidence="11">
        <text>a tRNA precursor + 2 CTP + ATP = a tRNA with a 3' CCA end + 3 diphosphate</text>
        <dbReference type="Rhea" id="RHEA:14433"/>
        <dbReference type="Rhea" id="RHEA-COMP:10465"/>
        <dbReference type="Rhea" id="RHEA-COMP:10468"/>
        <dbReference type="ChEBI" id="CHEBI:30616"/>
        <dbReference type="ChEBI" id="CHEBI:33019"/>
        <dbReference type="ChEBI" id="CHEBI:37563"/>
        <dbReference type="ChEBI" id="CHEBI:74896"/>
        <dbReference type="ChEBI" id="CHEBI:83071"/>
        <dbReference type="EC" id="2.7.7.72"/>
    </reaction>
</comment>
<dbReference type="NCBIfam" id="NF008137">
    <property type="entry name" value="PRK10885.1"/>
    <property type="match status" value="1"/>
</dbReference>
<dbReference type="InterPro" id="IPR012006">
    <property type="entry name" value="CCA_bact"/>
</dbReference>
<keyword evidence="10 11" id="KW-0694">RNA-binding</keyword>
<dbReference type="GO" id="GO:0000287">
    <property type="term" value="F:magnesium ion binding"/>
    <property type="evidence" value="ECO:0007669"/>
    <property type="project" value="UniProtKB-UniRule"/>
</dbReference>
<dbReference type="GO" id="GO:0000049">
    <property type="term" value="F:tRNA binding"/>
    <property type="evidence" value="ECO:0007669"/>
    <property type="project" value="UniProtKB-UniRule"/>
</dbReference>
<sequence>MKIYLVGGAVRDRLLGIPQKDRDYCVTGATPEEMTAKGFICVGRDFPVFLHPKTSEEYALARTERKEGHGYTGFICSFSPDVTIEEDLLRRDLTINAIAEDDEGRLIDPYNGQKDLENRVLRHVSDSFSEDPLRVLRLARFYSCFHHLGFSVAPETKELCRSLSRSGELKYLTAERVWQEVHKALSGRTPSVFFEFLDETGGLEILFPELYALKRVMENPEYHPEKDAFSHTMLTLKSISGLTANPVTRFAMLTHDLGKMIEYASDNPQEQKHRIVGVPLVEKMCQRLKVPKNYQKLAVNICRYHSYMAICRKNPEYLNRLFIDTGAYKDSVQAGIVGQCLRADFHGRSGFEKEPFTADYFLNFILARASRVKTAEVMADGFQGADITKELNRRRMVLIAEAQAQLSEMYPDTIC</sequence>
<evidence type="ECO:0000256" key="3">
    <source>
        <dbReference type="ARBA" id="ARBA00022694"/>
    </source>
</evidence>
<dbReference type="Pfam" id="PF12627">
    <property type="entry name" value="PolyA_pol_RNAbd"/>
    <property type="match status" value="1"/>
</dbReference>
<dbReference type="PANTHER" id="PTHR47545:SF1">
    <property type="entry name" value="MULTIFUNCTIONAL CCA PROTEIN"/>
    <property type="match status" value="1"/>
</dbReference>
<feature type="binding site" evidence="11">
    <location>
        <position position="137"/>
    </location>
    <ligand>
        <name>ATP</name>
        <dbReference type="ChEBI" id="CHEBI:30616"/>
    </ligand>
</feature>
<keyword evidence="7 11" id="KW-0692">RNA repair</keyword>
<dbReference type="AlphaFoldDB" id="A0A662ZHZ8"/>
<evidence type="ECO:0000256" key="5">
    <source>
        <dbReference type="ARBA" id="ARBA00022723"/>
    </source>
</evidence>
<feature type="binding site" evidence="11">
    <location>
        <position position="140"/>
    </location>
    <ligand>
        <name>CTP</name>
        <dbReference type="ChEBI" id="CHEBI:37563"/>
    </ligand>
</feature>
<evidence type="ECO:0000256" key="10">
    <source>
        <dbReference type="ARBA" id="ARBA00022884"/>
    </source>
</evidence>
<evidence type="ECO:0000256" key="9">
    <source>
        <dbReference type="ARBA" id="ARBA00022842"/>
    </source>
</evidence>
<feature type="binding site" evidence="11">
    <location>
        <position position="137"/>
    </location>
    <ligand>
        <name>CTP</name>
        <dbReference type="ChEBI" id="CHEBI:37563"/>
    </ligand>
</feature>
<feature type="binding site" evidence="11">
    <location>
        <position position="91"/>
    </location>
    <ligand>
        <name>ATP</name>
        <dbReference type="ChEBI" id="CHEBI:30616"/>
    </ligand>
</feature>
<dbReference type="GO" id="GO:0042245">
    <property type="term" value="P:RNA repair"/>
    <property type="evidence" value="ECO:0007669"/>
    <property type="project" value="UniProtKB-KW"/>
</dbReference>
<evidence type="ECO:0000256" key="8">
    <source>
        <dbReference type="ARBA" id="ARBA00022840"/>
    </source>
</evidence>
<name>A0A662ZHZ8_9GAMM</name>
<dbReference type="Pfam" id="PF01743">
    <property type="entry name" value="PolyA_pol"/>
    <property type="match status" value="1"/>
</dbReference>
<dbReference type="RefSeq" id="WP_093141411.1">
    <property type="nucleotide sequence ID" value="NZ_FOXF01000012.1"/>
</dbReference>
<proteinExistence type="inferred from homology"/>
<dbReference type="Gene3D" id="3.30.460.10">
    <property type="entry name" value="Beta Polymerase, domain 2"/>
    <property type="match status" value="1"/>
</dbReference>
<comment type="function">
    <text evidence="11">Catalyzes the addition and repair of the essential 3'-terminal CCA sequence in tRNAs without using a nucleic acid template. Adds these three nucleotides in the order of C, C, and A to the tRNA nucleotide-73, using CTP and ATP as substrates and producing inorganic pyrophosphate. tRNA 3'-terminal CCA addition is required both for tRNA processing and repair. Also involved in tRNA surveillance by mediating tandem CCA addition to generate a CCACCA at the 3' terminus of unstable tRNAs. While stable tRNAs receive only 3'-terminal CCA, unstable tRNAs are marked with CCACCA and rapidly degraded.</text>
</comment>
<dbReference type="OrthoDB" id="9805698at2"/>
<keyword evidence="2 11" id="KW-0808">Transferase</keyword>
<keyword evidence="9 11" id="KW-0460">Magnesium</keyword>
<dbReference type="InterPro" id="IPR043519">
    <property type="entry name" value="NT_sf"/>
</dbReference>
<evidence type="ECO:0000256" key="4">
    <source>
        <dbReference type="ARBA" id="ARBA00022695"/>
    </source>
</evidence>
<dbReference type="PROSITE" id="PS51831">
    <property type="entry name" value="HD"/>
    <property type="match status" value="1"/>
</dbReference>
<feature type="domain" description="HD" evidence="12">
    <location>
        <begin position="228"/>
        <end position="328"/>
    </location>
</feature>
<accession>A0A662ZHZ8</accession>
<evidence type="ECO:0000256" key="7">
    <source>
        <dbReference type="ARBA" id="ARBA00022800"/>
    </source>
</evidence>
<dbReference type="SUPFAM" id="SSF81891">
    <property type="entry name" value="Poly A polymerase C-terminal region-like"/>
    <property type="match status" value="1"/>
</dbReference>
<keyword evidence="4 11" id="KW-0548">Nucleotidyltransferase</keyword>
<dbReference type="InterPro" id="IPR050124">
    <property type="entry name" value="tRNA_CCA-adding_enzyme"/>
</dbReference>
<dbReference type="InterPro" id="IPR002646">
    <property type="entry name" value="PolA_pol_head_dom"/>
</dbReference>
<dbReference type="EC" id="2.7.7.72" evidence="11"/>
<dbReference type="PIRSF" id="PIRSF000813">
    <property type="entry name" value="CCA_bact"/>
    <property type="match status" value="1"/>
</dbReference>
<gene>
    <name evidence="11" type="primary">cca</name>
    <name evidence="13" type="ORF">SAMN02910344_00943</name>
</gene>
<feature type="binding site" evidence="11">
    <location>
        <position position="21"/>
    </location>
    <ligand>
        <name>Mg(2+)</name>
        <dbReference type="ChEBI" id="CHEBI:18420"/>
    </ligand>
</feature>
<feature type="binding site" evidence="11">
    <location>
        <position position="23"/>
    </location>
    <ligand>
        <name>Mg(2+)</name>
        <dbReference type="ChEBI" id="CHEBI:18420"/>
    </ligand>
</feature>
<evidence type="ECO:0000256" key="2">
    <source>
        <dbReference type="ARBA" id="ARBA00022679"/>
    </source>
</evidence>
<dbReference type="Gene3D" id="1.10.3090.10">
    <property type="entry name" value="cca-adding enzyme, domain 2"/>
    <property type="match status" value="1"/>
</dbReference>
<comment type="similarity">
    <text evidence="11">Belongs to the tRNA nucleotidyltransferase/poly(A) polymerase family. Bacterial CCA-adding enzyme type 2 subfamily.</text>
</comment>
<dbReference type="InterPro" id="IPR032828">
    <property type="entry name" value="PolyA_RNA-bd"/>
</dbReference>
<reference evidence="13 14" key="1">
    <citation type="submission" date="2016-10" db="EMBL/GenBank/DDBJ databases">
        <authorList>
            <person name="Varghese N."/>
            <person name="Submissions S."/>
        </authorList>
    </citation>
    <scope>NUCLEOTIDE SEQUENCE [LARGE SCALE GENOMIC DNA]</scope>
    <source>
        <strain evidence="13 14">DSM 1361</strain>
    </source>
</reference>
<keyword evidence="6 11" id="KW-0547">Nucleotide-binding</keyword>
<dbReference type="EMBL" id="FOXF01000012">
    <property type="protein sequence ID" value="SFP27757.1"/>
    <property type="molecule type" value="Genomic_DNA"/>
</dbReference>
<protein>
    <recommendedName>
        <fullName evidence="11">CCA-adding enzyme</fullName>
        <ecNumber evidence="11">2.7.7.72</ecNumber>
    </recommendedName>
    <alternativeName>
        <fullName evidence="11">CCA tRNA nucleotidyltransferase</fullName>
    </alternativeName>
    <alternativeName>
        <fullName evidence="11">tRNA CCA-pyrophosphorylase</fullName>
    </alternativeName>
    <alternativeName>
        <fullName evidence="11">tRNA adenylyl-/cytidylyl- transferase</fullName>
    </alternativeName>
    <alternativeName>
        <fullName evidence="11">tRNA nucleotidyltransferase</fullName>
    </alternativeName>
    <alternativeName>
        <fullName evidence="11">tRNA-NT</fullName>
    </alternativeName>
</protein>
<evidence type="ECO:0000313" key="14">
    <source>
        <dbReference type="Proteomes" id="UP000243745"/>
    </source>
</evidence>
<dbReference type="GO" id="GO:0004810">
    <property type="term" value="F:CCA tRNA nucleotidyltransferase activity"/>
    <property type="evidence" value="ECO:0007669"/>
    <property type="project" value="UniProtKB-UniRule"/>
</dbReference>
<evidence type="ECO:0000256" key="1">
    <source>
        <dbReference type="ARBA" id="ARBA00001946"/>
    </source>
</evidence>
<evidence type="ECO:0000259" key="12">
    <source>
        <dbReference type="PROSITE" id="PS51831"/>
    </source>
</evidence>
<organism evidence="13 14">
    <name type="scientific">Ruminobacter amylophilus</name>
    <dbReference type="NCBI Taxonomy" id="867"/>
    <lineage>
        <taxon>Bacteria</taxon>
        <taxon>Pseudomonadati</taxon>
        <taxon>Pseudomonadota</taxon>
        <taxon>Gammaproteobacteria</taxon>
        <taxon>Aeromonadales</taxon>
        <taxon>Succinivibrionaceae</taxon>
        <taxon>Ruminobacter</taxon>
    </lineage>
</organism>
<feature type="binding site" evidence="11">
    <location>
        <position position="91"/>
    </location>
    <ligand>
        <name>CTP</name>
        <dbReference type="ChEBI" id="CHEBI:37563"/>
    </ligand>
</feature>
<keyword evidence="14" id="KW-1185">Reference proteome</keyword>
<dbReference type="GO" id="GO:0001680">
    <property type="term" value="P:tRNA 3'-terminal CCA addition"/>
    <property type="evidence" value="ECO:0007669"/>
    <property type="project" value="UniProtKB-UniRule"/>
</dbReference>
<feature type="binding site" evidence="11">
    <location>
        <position position="140"/>
    </location>
    <ligand>
        <name>ATP</name>
        <dbReference type="ChEBI" id="CHEBI:30616"/>
    </ligand>
</feature>
<keyword evidence="3 11" id="KW-0819">tRNA processing</keyword>
<dbReference type="SUPFAM" id="SSF81301">
    <property type="entry name" value="Nucleotidyltransferase"/>
    <property type="match status" value="1"/>
</dbReference>
<comment type="catalytic activity">
    <reaction evidence="11">
        <text>a tRNA with a 3' CCA end + 2 CTP + ATP = a tRNA with a 3' CCACCA end + 3 diphosphate</text>
        <dbReference type="Rhea" id="RHEA:76235"/>
        <dbReference type="Rhea" id="RHEA-COMP:10468"/>
        <dbReference type="Rhea" id="RHEA-COMP:18655"/>
        <dbReference type="ChEBI" id="CHEBI:30616"/>
        <dbReference type="ChEBI" id="CHEBI:33019"/>
        <dbReference type="ChEBI" id="CHEBI:37563"/>
        <dbReference type="ChEBI" id="CHEBI:83071"/>
        <dbReference type="ChEBI" id="CHEBI:195187"/>
    </reaction>
</comment>